<protein>
    <submittedName>
        <fullName evidence="2">DUF2807 domain-containing protein</fullName>
    </submittedName>
</protein>
<accession>A0A4R0MIY1</accession>
<evidence type="ECO:0000313" key="3">
    <source>
        <dbReference type="Proteomes" id="UP000291117"/>
    </source>
</evidence>
<dbReference type="PANTHER" id="PTHR39200:SF1">
    <property type="entry name" value="AUTO-TRANSPORTER ADHESIN HEAD GIN DOMAIN-CONTAINING PROTEIN-RELATED"/>
    <property type="match status" value="1"/>
</dbReference>
<proteinExistence type="predicted"/>
<dbReference type="Gene3D" id="2.160.20.120">
    <property type="match status" value="1"/>
</dbReference>
<evidence type="ECO:0000313" key="2">
    <source>
        <dbReference type="EMBL" id="TCC86177.1"/>
    </source>
</evidence>
<name>A0A4R0MIY1_9SPHI</name>
<dbReference type="PANTHER" id="PTHR39200">
    <property type="entry name" value="HYPOTHETICAL EXPORTED PROTEIN"/>
    <property type="match status" value="1"/>
</dbReference>
<organism evidence="2 3">
    <name type="scientific">Pedobacter hiemivivus</name>
    <dbReference type="NCBI Taxonomy" id="2530454"/>
    <lineage>
        <taxon>Bacteria</taxon>
        <taxon>Pseudomonadati</taxon>
        <taxon>Bacteroidota</taxon>
        <taxon>Sphingobacteriia</taxon>
        <taxon>Sphingobacteriales</taxon>
        <taxon>Sphingobacteriaceae</taxon>
        <taxon>Pedobacter</taxon>
    </lineage>
</organism>
<dbReference type="OrthoDB" id="5585143at2"/>
<sequence>MVKIITFNLMKNISLIALFIPVLFAGCENKCIEDSGNHVSRAVSVKNFDKIKVDGAIKLVLTQDSSYRIQVDADSNIITYVKADVSGSELKIKLDYDKYCGTDSIVVHAGIGELKGLDLAGAVKVVGDGRIYAGDVGLTFSGASDVSLDLSAAKVTTKVDGVGKIALTGQAGVHDLKINGTAKVDAFDFVVGVYNIETEGTGKANINVLNELKVKTSGSSEIYYKGNPKKVDEKKSGATKLEKVN</sequence>
<dbReference type="AlphaFoldDB" id="A0A4R0MIY1"/>
<comment type="caution">
    <text evidence="2">The sequence shown here is derived from an EMBL/GenBank/DDBJ whole genome shotgun (WGS) entry which is preliminary data.</text>
</comment>
<evidence type="ECO:0000259" key="1">
    <source>
        <dbReference type="Pfam" id="PF10988"/>
    </source>
</evidence>
<gene>
    <name evidence="2" type="ORF">EZ444_24375</name>
</gene>
<keyword evidence="3" id="KW-1185">Reference proteome</keyword>
<dbReference type="Proteomes" id="UP000291117">
    <property type="component" value="Unassembled WGS sequence"/>
</dbReference>
<dbReference type="Pfam" id="PF10988">
    <property type="entry name" value="DUF2807"/>
    <property type="match status" value="1"/>
</dbReference>
<reference evidence="2 3" key="1">
    <citation type="submission" date="2019-02" db="EMBL/GenBank/DDBJ databases">
        <title>Pedobacter sp. RP-3-8 sp. nov., isolated from Arctic soil.</title>
        <authorList>
            <person name="Dahal R.H."/>
        </authorList>
    </citation>
    <scope>NUCLEOTIDE SEQUENCE [LARGE SCALE GENOMIC DNA]</scope>
    <source>
        <strain evidence="2 3">RP-3-8</strain>
    </source>
</reference>
<dbReference type="InterPro" id="IPR021255">
    <property type="entry name" value="DUF2807"/>
</dbReference>
<dbReference type="EMBL" id="SJSM01000029">
    <property type="protein sequence ID" value="TCC86177.1"/>
    <property type="molecule type" value="Genomic_DNA"/>
</dbReference>
<feature type="domain" description="Putative auto-transporter adhesin head GIN" evidence="1">
    <location>
        <begin position="47"/>
        <end position="228"/>
    </location>
</feature>
<dbReference type="PROSITE" id="PS51257">
    <property type="entry name" value="PROKAR_LIPOPROTEIN"/>
    <property type="match status" value="1"/>
</dbReference>